<dbReference type="AlphaFoldDB" id="A0AAN0T365"/>
<reference evidence="3" key="1">
    <citation type="submission" date="2015-01" db="EMBL/GenBank/DDBJ databases">
        <title>Comparative genome analysis of Bacillus coagulans HM-08, Clostridium butyricum HM-68, Bacillus subtilis HM-66 and Bacillus paralicheniformis BL-09.</title>
        <authorList>
            <person name="Zhang H."/>
        </authorList>
    </citation>
    <scope>NUCLEOTIDE SEQUENCE [LARGE SCALE GENOMIC DNA]</scope>
    <source>
        <strain evidence="3">HM-08</strain>
    </source>
</reference>
<feature type="region of interest" description="Disordered" evidence="1">
    <location>
        <begin position="40"/>
        <end position="61"/>
    </location>
</feature>
<feature type="compositionally biased region" description="Basic and acidic residues" evidence="1">
    <location>
        <begin position="1"/>
        <end position="12"/>
    </location>
</feature>
<dbReference type="Proteomes" id="UP000032024">
    <property type="component" value="Chromosome"/>
</dbReference>
<evidence type="ECO:0000256" key="1">
    <source>
        <dbReference type="SAM" id="MobiDB-lite"/>
    </source>
</evidence>
<proteinExistence type="predicted"/>
<name>A0AAN0T365_HEYCO</name>
<gene>
    <name evidence="2" type="ORF">SB48_HM08orf00605</name>
</gene>
<sequence>MAQPHAVKERTRQPASQAESVAAGEGAGISAGFLKETLFRKKHDGNGKSAGKNDFPGGFLV</sequence>
<dbReference type="EMBL" id="CP010525">
    <property type="protein sequence ID" value="AJO21188.1"/>
    <property type="molecule type" value="Genomic_DNA"/>
</dbReference>
<dbReference type="RefSeq" id="WP_026684240.1">
    <property type="nucleotide sequence ID" value="NZ_CP120208.1"/>
</dbReference>
<accession>A0AAN0T365</accession>
<keyword evidence="3" id="KW-1185">Reference proteome</keyword>
<organism evidence="2 3">
    <name type="scientific">Heyndrickxia coagulans</name>
    <name type="common">Weizmannia coagulans</name>
    <dbReference type="NCBI Taxonomy" id="1398"/>
    <lineage>
        <taxon>Bacteria</taxon>
        <taxon>Bacillati</taxon>
        <taxon>Bacillota</taxon>
        <taxon>Bacilli</taxon>
        <taxon>Bacillales</taxon>
        <taxon>Bacillaceae</taxon>
        <taxon>Heyndrickxia</taxon>
    </lineage>
</organism>
<evidence type="ECO:0000313" key="3">
    <source>
        <dbReference type="Proteomes" id="UP000032024"/>
    </source>
</evidence>
<feature type="region of interest" description="Disordered" evidence="1">
    <location>
        <begin position="1"/>
        <end position="26"/>
    </location>
</feature>
<evidence type="ECO:0000313" key="2">
    <source>
        <dbReference type="EMBL" id="AJO21188.1"/>
    </source>
</evidence>
<protein>
    <submittedName>
        <fullName evidence="2">Uncharacterized protein</fullName>
    </submittedName>
</protein>